<dbReference type="OrthoDB" id="298574at2759"/>
<dbReference type="InParanoid" id="G0QL57"/>
<dbReference type="GO" id="GO:0016593">
    <property type="term" value="C:Cdc73/Paf1 complex"/>
    <property type="evidence" value="ECO:0007669"/>
    <property type="project" value="TreeGrafter"/>
</dbReference>
<dbReference type="PROSITE" id="PS50005">
    <property type="entry name" value="TPR"/>
    <property type="match status" value="2"/>
</dbReference>
<dbReference type="GO" id="GO:0006355">
    <property type="term" value="P:regulation of DNA-templated transcription"/>
    <property type="evidence" value="ECO:0007669"/>
    <property type="project" value="InterPro"/>
</dbReference>
<dbReference type="EMBL" id="GL983217">
    <property type="protein sequence ID" value="EGR34050.1"/>
    <property type="molecule type" value="Genomic_DNA"/>
</dbReference>
<gene>
    <name evidence="4" type="ORF">IMG5_025760</name>
</gene>
<dbReference type="AlphaFoldDB" id="G0QL57"/>
<dbReference type="Pfam" id="PF13432">
    <property type="entry name" value="TPR_16"/>
    <property type="match status" value="1"/>
</dbReference>
<reference evidence="4 5" key="1">
    <citation type="submission" date="2011-07" db="EMBL/GenBank/DDBJ databases">
        <authorList>
            <person name="Coyne R."/>
            <person name="Brami D."/>
            <person name="Johnson J."/>
            <person name="Hostetler J."/>
            <person name="Hannick L."/>
            <person name="Clark T."/>
            <person name="Cassidy-Hanley D."/>
            <person name="Inman J."/>
        </authorList>
    </citation>
    <scope>NUCLEOTIDE SEQUENCE [LARGE SCALE GENOMIC DNA]</scope>
    <source>
        <strain evidence="4 5">G5</strain>
    </source>
</reference>
<dbReference type="PANTHER" id="PTHR14027:SF2">
    <property type="entry name" value="RNA POLYMERASE-ASSOCIATED PROTEIN CTR9 HOMOLOG"/>
    <property type="match status" value="1"/>
</dbReference>
<keyword evidence="1" id="KW-0677">Repeat</keyword>
<dbReference type="Pfam" id="PF13181">
    <property type="entry name" value="TPR_8"/>
    <property type="match status" value="1"/>
</dbReference>
<feature type="repeat" description="TPR" evidence="3">
    <location>
        <begin position="297"/>
        <end position="330"/>
    </location>
</feature>
<name>G0QL57_ICHMU</name>
<dbReference type="PANTHER" id="PTHR14027">
    <property type="entry name" value="RNA POLYMERASE-ASSOCIATED PROTEIN CTR9"/>
    <property type="match status" value="1"/>
</dbReference>
<keyword evidence="5" id="KW-1185">Reference proteome</keyword>
<dbReference type="InterPro" id="IPR031101">
    <property type="entry name" value="Ctr9"/>
</dbReference>
<dbReference type="Proteomes" id="UP000008983">
    <property type="component" value="Unassembled WGS sequence"/>
</dbReference>
<evidence type="ECO:0008006" key="6">
    <source>
        <dbReference type="Google" id="ProtNLM"/>
    </source>
</evidence>
<dbReference type="InterPro" id="IPR019734">
    <property type="entry name" value="TPR_rpt"/>
</dbReference>
<accession>G0QL57</accession>
<feature type="repeat" description="TPR" evidence="3">
    <location>
        <begin position="20"/>
        <end position="53"/>
    </location>
</feature>
<keyword evidence="2 3" id="KW-0802">TPR repeat</keyword>
<dbReference type="Gene3D" id="1.25.40.10">
    <property type="entry name" value="Tetratricopeptide repeat domain"/>
    <property type="match status" value="2"/>
</dbReference>
<dbReference type="STRING" id="857967.G0QL57"/>
<dbReference type="eggNOG" id="KOG2002">
    <property type="taxonomic scope" value="Eukaryota"/>
</dbReference>
<evidence type="ECO:0000313" key="4">
    <source>
        <dbReference type="EMBL" id="EGR34050.1"/>
    </source>
</evidence>
<protein>
    <recommendedName>
        <fullName evidence="6">Tetratricopeptide repeat protein</fullName>
    </recommendedName>
</protein>
<evidence type="ECO:0000256" key="2">
    <source>
        <dbReference type="ARBA" id="ARBA00022803"/>
    </source>
</evidence>
<dbReference type="InterPro" id="IPR011990">
    <property type="entry name" value="TPR-like_helical_dom_sf"/>
</dbReference>
<sequence>MIKIELYQYQDKQYTYIKKNYLLIKKAQLYFYQKNYEQSLKFFKEALQKNPRLPGRARLGLGYCFYMLKKYELSKRAFQRVLQLDSQVFESHLGLAILAYKRKDYQGYQDHLNKAFQINPNNPLVLYYIAEFYYLQQDSDSVQKIAIQAIQNLNMLPKIINEQEKTKVGKRAYRFDFFDLKSRLYFMIGNTLHKEQQYDQAFKRLEEIRSQCFENDKELILETYKHLAYLQSKCALGQTKLSQQYEYYKKALQYNPKDTESMLECANHLTDTDQRESLKYFENALEILKEKGEKILPELYNNIGVLRLSLNQFEGAKEAFGKALDLANIDIISNEDEKQNQKFFMYGQIQFGLYA</sequence>
<organism evidence="4 5">
    <name type="scientific">Ichthyophthirius multifiliis</name>
    <name type="common">White spot disease agent</name>
    <name type="synonym">Ich</name>
    <dbReference type="NCBI Taxonomy" id="5932"/>
    <lineage>
        <taxon>Eukaryota</taxon>
        <taxon>Sar</taxon>
        <taxon>Alveolata</taxon>
        <taxon>Ciliophora</taxon>
        <taxon>Intramacronucleata</taxon>
        <taxon>Oligohymenophorea</taxon>
        <taxon>Hymenostomatida</taxon>
        <taxon>Ophryoglenina</taxon>
        <taxon>Ichthyophthirius</taxon>
    </lineage>
</organism>
<dbReference type="SUPFAM" id="SSF48452">
    <property type="entry name" value="TPR-like"/>
    <property type="match status" value="2"/>
</dbReference>
<dbReference type="RefSeq" id="XP_004039354.1">
    <property type="nucleotide sequence ID" value="XM_004039306.1"/>
</dbReference>
<evidence type="ECO:0000256" key="1">
    <source>
        <dbReference type="ARBA" id="ARBA00022737"/>
    </source>
</evidence>
<dbReference type="GO" id="GO:0006368">
    <property type="term" value="P:transcription elongation by RNA polymerase II"/>
    <property type="evidence" value="ECO:0007669"/>
    <property type="project" value="TreeGrafter"/>
</dbReference>
<dbReference type="GO" id="GO:0000993">
    <property type="term" value="F:RNA polymerase II complex binding"/>
    <property type="evidence" value="ECO:0007669"/>
    <property type="project" value="TreeGrafter"/>
</dbReference>
<proteinExistence type="predicted"/>
<evidence type="ECO:0000313" key="5">
    <source>
        <dbReference type="Proteomes" id="UP000008983"/>
    </source>
</evidence>
<dbReference type="SMART" id="SM00028">
    <property type="entry name" value="TPR"/>
    <property type="match status" value="5"/>
</dbReference>
<dbReference type="GeneID" id="14910238"/>
<evidence type="ECO:0000256" key="3">
    <source>
        <dbReference type="PROSITE-ProRule" id="PRU00339"/>
    </source>
</evidence>